<feature type="compositionally biased region" description="Basic and acidic residues" evidence="1">
    <location>
        <begin position="37"/>
        <end position="46"/>
    </location>
</feature>
<dbReference type="AlphaFoldDB" id="A0AAD9DI98"/>
<proteinExistence type="predicted"/>
<gene>
    <name evidence="2" type="ORF">QTG54_002119</name>
</gene>
<evidence type="ECO:0000313" key="2">
    <source>
        <dbReference type="EMBL" id="KAK1746775.1"/>
    </source>
</evidence>
<protein>
    <submittedName>
        <fullName evidence="2">Uncharacterized protein</fullName>
    </submittedName>
</protein>
<reference evidence="2" key="1">
    <citation type="submission" date="2023-06" db="EMBL/GenBank/DDBJ databases">
        <title>Survivors Of The Sea: Transcriptome response of Skeletonema marinoi to long-term dormancy.</title>
        <authorList>
            <person name="Pinder M.I.M."/>
            <person name="Kourtchenko O."/>
            <person name="Robertson E.K."/>
            <person name="Larsson T."/>
            <person name="Maumus F."/>
            <person name="Osuna-Cruz C.M."/>
            <person name="Vancaester E."/>
            <person name="Stenow R."/>
            <person name="Vandepoele K."/>
            <person name="Ploug H."/>
            <person name="Bruchert V."/>
            <person name="Godhe A."/>
            <person name="Topel M."/>
        </authorList>
    </citation>
    <scope>NUCLEOTIDE SEQUENCE</scope>
    <source>
        <strain evidence="2">R05AC</strain>
    </source>
</reference>
<organism evidence="2 3">
    <name type="scientific">Skeletonema marinoi</name>
    <dbReference type="NCBI Taxonomy" id="267567"/>
    <lineage>
        <taxon>Eukaryota</taxon>
        <taxon>Sar</taxon>
        <taxon>Stramenopiles</taxon>
        <taxon>Ochrophyta</taxon>
        <taxon>Bacillariophyta</taxon>
        <taxon>Coscinodiscophyceae</taxon>
        <taxon>Thalassiosirophycidae</taxon>
        <taxon>Thalassiosirales</taxon>
        <taxon>Skeletonemataceae</taxon>
        <taxon>Skeletonema</taxon>
        <taxon>Skeletonema marinoi-dohrnii complex</taxon>
    </lineage>
</organism>
<feature type="region of interest" description="Disordered" evidence="1">
    <location>
        <begin position="25"/>
        <end position="46"/>
    </location>
</feature>
<comment type="caution">
    <text evidence="2">The sequence shown here is derived from an EMBL/GenBank/DDBJ whole genome shotgun (WGS) entry which is preliminary data.</text>
</comment>
<name>A0AAD9DI98_9STRA</name>
<evidence type="ECO:0000313" key="3">
    <source>
        <dbReference type="Proteomes" id="UP001224775"/>
    </source>
</evidence>
<evidence type="ECO:0000256" key="1">
    <source>
        <dbReference type="SAM" id="MobiDB-lite"/>
    </source>
</evidence>
<accession>A0AAD9DI98</accession>
<dbReference type="EMBL" id="JATAAI010000003">
    <property type="protein sequence ID" value="KAK1746775.1"/>
    <property type="molecule type" value="Genomic_DNA"/>
</dbReference>
<sequence length="46" mass="5268">MSCCYKKVYNGCVYANDIRVRELKESRNTHAHSAGGHSRDQKQKPT</sequence>
<keyword evidence="3" id="KW-1185">Reference proteome</keyword>
<dbReference type="Proteomes" id="UP001224775">
    <property type="component" value="Unassembled WGS sequence"/>
</dbReference>